<evidence type="ECO:0000313" key="2">
    <source>
        <dbReference type="EMBL" id="GBF90406.1"/>
    </source>
</evidence>
<dbReference type="Proteomes" id="UP000247498">
    <property type="component" value="Unassembled WGS sequence"/>
</dbReference>
<dbReference type="AlphaFoldDB" id="A0A2V0NRZ8"/>
<accession>A0A2V0NRZ8</accession>
<sequence length="115" mass="12001">MHGSDRERGARAGRASKQAGMQMDPLQRPTAAGGRSLSSQTAGRAGAKRARDDSGQPANGNRPQRRGGTTRVPCRRRRGGPRRIGSKCKPWTAGKAGPAARRDAGGGRGCWAAAL</sequence>
<protein>
    <submittedName>
        <fullName evidence="2">Uncharacterized protein</fullName>
    </submittedName>
</protein>
<feature type="compositionally biased region" description="Basic and acidic residues" evidence="1">
    <location>
        <begin position="1"/>
        <end position="10"/>
    </location>
</feature>
<organism evidence="2 3">
    <name type="scientific">Raphidocelis subcapitata</name>
    <dbReference type="NCBI Taxonomy" id="307507"/>
    <lineage>
        <taxon>Eukaryota</taxon>
        <taxon>Viridiplantae</taxon>
        <taxon>Chlorophyta</taxon>
        <taxon>core chlorophytes</taxon>
        <taxon>Chlorophyceae</taxon>
        <taxon>CS clade</taxon>
        <taxon>Sphaeropleales</taxon>
        <taxon>Selenastraceae</taxon>
        <taxon>Raphidocelis</taxon>
    </lineage>
</organism>
<reference evidence="2 3" key="1">
    <citation type="journal article" date="2018" name="Sci. Rep.">
        <title>Raphidocelis subcapitata (=Pseudokirchneriella subcapitata) provides an insight into genome evolution and environmental adaptations in the Sphaeropleales.</title>
        <authorList>
            <person name="Suzuki S."/>
            <person name="Yamaguchi H."/>
            <person name="Nakajima N."/>
            <person name="Kawachi M."/>
        </authorList>
    </citation>
    <scope>NUCLEOTIDE SEQUENCE [LARGE SCALE GENOMIC DNA]</scope>
    <source>
        <strain evidence="2 3">NIES-35</strain>
    </source>
</reference>
<proteinExistence type="predicted"/>
<gene>
    <name evidence="2" type="ORF">Rsub_03402</name>
</gene>
<dbReference type="EMBL" id="BDRX01000017">
    <property type="protein sequence ID" value="GBF90406.1"/>
    <property type="molecule type" value="Genomic_DNA"/>
</dbReference>
<dbReference type="InParanoid" id="A0A2V0NRZ8"/>
<feature type="region of interest" description="Disordered" evidence="1">
    <location>
        <begin position="1"/>
        <end position="115"/>
    </location>
</feature>
<feature type="compositionally biased region" description="Basic residues" evidence="1">
    <location>
        <begin position="73"/>
        <end position="86"/>
    </location>
</feature>
<evidence type="ECO:0000256" key="1">
    <source>
        <dbReference type="SAM" id="MobiDB-lite"/>
    </source>
</evidence>
<evidence type="ECO:0000313" key="3">
    <source>
        <dbReference type="Proteomes" id="UP000247498"/>
    </source>
</evidence>
<keyword evidence="3" id="KW-1185">Reference proteome</keyword>
<comment type="caution">
    <text evidence="2">The sequence shown here is derived from an EMBL/GenBank/DDBJ whole genome shotgun (WGS) entry which is preliminary data.</text>
</comment>
<name>A0A2V0NRZ8_9CHLO</name>